<sequence length="124" mass="14109">MWVKNRITTLPTPTLTVVLMLFSRSDQTTQILQILAESNVKIRMVEVYCPEQCWVIPHSLHLEHARRSSAATLLHARITGINYHLLILAFTGLRLAPGMGTKFGQNWKNQRTYSSAHSRINLGQ</sequence>
<reference evidence="1 2" key="1">
    <citation type="submission" date="2015-08" db="EMBL/GenBank/DDBJ databases">
        <title>Next Generation Sequencing and Analysis of the Genome of Puccinia sorghi L Schw, the Causal Agent of Maize Common Rust.</title>
        <authorList>
            <person name="Rochi L."/>
            <person name="Burguener G."/>
            <person name="Darino M."/>
            <person name="Turjanski A."/>
            <person name="Kreff E."/>
            <person name="Dieguez M.J."/>
            <person name="Sacco F."/>
        </authorList>
    </citation>
    <scope>NUCLEOTIDE SEQUENCE [LARGE SCALE GENOMIC DNA]</scope>
    <source>
        <strain evidence="1 2">RO10H11247</strain>
    </source>
</reference>
<dbReference type="Proteomes" id="UP000037035">
    <property type="component" value="Unassembled WGS sequence"/>
</dbReference>
<keyword evidence="2" id="KW-1185">Reference proteome</keyword>
<name>A0A0L6U5M4_9BASI</name>
<comment type="caution">
    <text evidence="1">The sequence shown here is derived from an EMBL/GenBank/DDBJ whole genome shotgun (WGS) entry which is preliminary data.</text>
</comment>
<evidence type="ECO:0000313" key="2">
    <source>
        <dbReference type="Proteomes" id="UP000037035"/>
    </source>
</evidence>
<organism evidence="1 2">
    <name type="scientific">Puccinia sorghi</name>
    <dbReference type="NCBI Taxonomy" id="27349"/>
    <lineage>
        <taxon>Eukaryota</taxon>
        <taxon>Fungi</taxon>
        <taxon>Dikarya</taxon>
        <taxon>Basidiomycota</taxon>
        <taxon>Pucciniomycotina</taxon>
        <taxon>Pucciniomycetes</taxon>
        <taxon>Pucciniales</taxon>
        <taxon>Pucciniaceae</taxon>
        <taxon>Puccinia</taxon>
    </lineage>
</organism>
<protein>
    <submittedName>
        <fullName evidence="1">Uncharacterized protein</fullName>
    </submittedName>
</protein>
<gene>
    <name evidence="1" type="ORF">VP01_9837g1</name>
</gene>
<dbReference type="VEuPathDB" id="FungiDB:VP01_9837g1"/>
<dbReference type="EMBL" id="LAVV01015533">
    <property type="protein sequence ID" value="KNZ43819.1"/>
    <property type="molecule type" value="Genomic_DNA"/>
</dbReference>
<dbReference type="STRING" id="27349.A0A0L6U5M4"/>
<evidence type="ECO:0000313" key="1">
    <source>
        <dbReference type="EMBL" id="KNZ43819.1"/>
    </source>
</evidence>
<proteinExistence type="predicted"/>
<accession>A0A0L6U5M4</accession>
<dbReference type="AlphaFoldDB" id="A0A0L6U5M4"/>